<dbReference type="RefSeq" id="WP_094028256.1">
    <property type="nucleotide sequence ID" value="NZ_NGAF01000036.1"/>
</dbReference>
<protein>
    <submittedName>
        <fullName evidence="2">Transcriptional regulator WhiB</fullName>
    </submittedName>
</protein>
<organism evidence="2 3">
    <name type="scientific">Nocardia cerradoensis</name>
    <dbReference type="NCBI Taxonomy" id="85688"/>
    <lineage>
        <taxon>Bacteria</taxon>
        <taxon>Bacillati</taxon>
        <taxon>Actinomycetota</taxon>
        <taxon>Actinomycetes</taxon>
        <taxon>Mycobacteriales</taxon>
        <taxon>Nocardiaceae</taxon>
        <taxon>Nocardia</taxon>
    </lineage>
</organism>
<gene>
    <name evidence="2" type="primary">whiB_2</name>
    <name evidence="2" type="ORF">B7C42_07676</name>
</gene>
<evidence type="ECO:0000313" key="2">
    <source>
        <dbReference type="EMBL" id="OXR40251.1"/>
    </source>
</evidence>
<dbReference type="InterPro" id="IPR034768">
    <property type="entry name" value="4FE4S_WBL"/>
</dbReference>
<sequence>MKKATLQRVSPQDWSDRACLGLPLDLFFPDREAQAAEAVEVCEGCPRRIQCAAWALNAGMTHCVVAGVYLPPSTSSKRAKAALDQLREIAESGAAADVSDQEGGTAWTAA</sequence>
<dbReference type="Pfam" id="PF02467">
    <property type="entry name" value="Whib"/>
    <property type="match status" value="1"/>
</dbReference>
<dbReference type="Proteomes" id="UP000215506">
    <property type="component" value="Unassembled WGS sequence"/>
</dbReference>
<reference evidence="2 3" key="1">
    <citation type="submission" date="2017-07" db="EMBL/GenBank/DDBJ databases">
        <title>First draft Genome Sequence of Nocardia cerradoensis isolated from human infection.</title>
        <authorList>
            <person name="Carrasco G."/>
        </authorList>
    </citation>
    <scope>NUCLEOTIDE SEQUENCE [LARGE SCALE GENOMIC DNA]</scope>
    <source>
        <strain evidence="2 3">CNM20130759</strain>
    </source>
</reference>
<dbReference type="EMBL" id="NGAF01000036">
    <property type="protein sequence ID" value="OXR40251.1"/>
    <property type="molecule type" value="Genomic_DNA"/>
</dbReference>
<name>A0A231GUU0_9NOCA</name>
<proteinExistence type="predicted"/>
<evidence type="ECO:0000313" key="3">
    <source>
        <dbReference type="Proteomes" id="UP000215506"/>
    </source>
</evidence>
<feature type="domain" description="4Fe-4S Wbl-type" evidence="1">
    <location>
        <begin position="18"/>
        <end position="75"/>
    </location>
</feature>
<evidence type="ECO:0000259" key="1">
    <source>
        <dbReference type="PROSITE" id="PS51674"/>
    </source>
</evidence>
<comment type="caution">
    <text evidence="2">The sequence shown here is derived from an EMBL/GenBank/DDBJ whole genome shotgun (WGS) entry which is preliminary data.</text>
</comment>
<dbReference type="AlphaFoldDB" id="A0A231GUU0"/>
<dbReference type="PROSITE" id="PS51674">
    <property type="entry name" value="4FE4S_WBL"/>
    <property type="match status" value="1"/>
</dbReference>
<accession>A0A231GUU0</accession>
<keyword evidence="3" id="KW-1185">Reference proteome</keyword>